<comment type="caution">
    <text evidence="5">The sequence shown here is derived from an EMBL/GenBank/DDBJ whole genome shotgun (WGS) entry which is preliminary data.</text>
</comment>
<keyword evidence="1" id="KW-0547">Nucleotide-binding</keyword>
<keyword evidence="6" id="KW-1185">Reference proteome</keyword>
<dbReference type="InterPro" id="IPR013641">
    <property type="entry name" value="KTI12/PSTK"/>
</dbReference>
<dbReference type="EMBL" id="JANPWB010000006">
    <property type="protein sequence ID" value="KAJ1181021.1"/>
    <property type="molecule type" value="Genomic_DNA"/>
</dbReference>
<dbReference type="Proteomes" id="UP001066276">
    <property type="component" value="Chromosome 3_2"/>
</dbReference>
<organism evidence="5 6">
    <name type="scientific">Pleurodeles waltl</name>
    <name type="common">Iberian ribbed newt</name>
    <dbReference type="NCBI Taxonomy" id="8319"/>
    <lineage>
        <taxon>Eukaryota</taxon>
        <taxon>Metazoa</taxon>
        <taxon>Chordata</taxon>
        <taxon>Craniata</taxon>
        <taxon>Vertebrata</taxon>
        <taxon>Euteleostomi</taxon>
        <taxon>Amphibia</taxon>
        <taxon>Batrachia</taxon>
        <taxon>Caudata</taxon>
        <taxon>Salamandroidea</taxon>
        <taxon>Salamandridae</taxon>
        <taxon>Pleurodelinae</taxon>
        <taxon>Pleurodeles</taxon>
    </lineage>
</organism>
<evidence type="ECO:0000256" key="3">
    <source>
        <dbReference type="ARBA" id="ARBA00025768"/>
    </source>
</evidence>
<evidence type="ECO:0000256" key="4">
    <source>
        <dbReference type="ARBA" id="ARBA00026170"/>
    </source>
</evidence>
<dbReference type="Pfam" id="PF08433">
    <property type="entry name" value="KTI12"/>
    <property type="match status" value="1"/>
</dbReference>
<evidence type="ECO:0000256" key="1">
    <source>
        <dbReference type="ARBA" id="ARBA00022741"/>
    </source>
</evidence>
<dbReference type="AlphaFoldDB" id="A0AAV7TX82"/>
<evidence type="ECO:0000313" key="6">
    <source>
        <dbReference type="Proteomes" id="UP001066276"/>
    </source>
</evidence>
<reference evidence="5" key="1">
    <citation type="journal article" date="2022" name="bioRxiv">
        <title>Sequencing and chromosome-scale assembly of the giantPleurodeles waltlgenome.</title>
        <authorList>
            <person name="Brown T."/>
            <person name="Elewa A."/>
            <person name="Iarovenko S."/>
            <person name="Subramanian E."/>
            <person name="Araus A.J."/>
            <person name="Petzold A."/>
            <person name="Susuki M."/>
            <person name="Suzuki K.-i.T."/>
            <person name="Hayashi T."/>
            <person name="Toyoda A."/>
            <person name="Oliveira C."/>
            <person name="Osipova E."/>
            <person name="Leigh N.D."/>
            <person name="Simon A."/>
            <person name="Yun M.H."/>
        </authorList>
    </citation>
    <scope>NUCLEOTIDE SEQUENCE</scope>
    <source>
        <strain evidence="5">20211129_DDA</strain>
        <tissue evidence="5">Liver</tissue>
    </source>
</reference>
<proteinExistence type="inferred from homology"/>
<sequence length="79" mass="9278">MPGTTLDLVTTAGRSHTDNRNRLPQFECYITWPELTRILSMAELHKARRQFISYTKMHPNENISQLANMFVQYLNKSIH</sequence>
<keyword evidence="2" id="KW-0067">ATP-binding</keyword>
<evidence type="ECO:0000256" key="2">
    <source>
        <dbReference type="ARBA" id="ARBA00022840"/>
    </source>
</evidence>
<protein>
    <recommendedName>
        <fullName evidence="4">Protein KTI12 homolog</fullName>
    </recommendedName>
</protein>
<dbReference type="PANTHER" id="PTHR12435">
    <property type="match status" value="1"/>
</dbReference>
<name>A0AAV7TX82_PLEWA</name>
<evidence type="ECO:0000313" key="5">
    <source>
        <dbReference type="EMBL" id="KAJ1181021.1"/>
    </source>
</evidence>
<accession>A0AAV7TX82</accession>
<comment type="similarity">
    <text evidence="3">Belongs to the KTI12 family.</text>
</comment>
<gene>
    <name evidence="5" type="ORF">NDU88_006232</name>
</gene>
<dbReference type="GO" id="GO:0005524">
    <property type="term" value="F:ATP binding"/>
    <property type="evidence" value="ECO:0007669"/>
    <property type="project" value="UniProtKB-KW"/>
</dbReference>